<dbReference type="InterPro" id="IPR029787">
    <property type="entry name" value="Nucleotide_cyclase"/>
</dbReference>
<accession>A0A7I8VKK0</accession>
<evidence type="ECO:0000256" key="7">
    <source>
        <dbReference type="ARBA" id="ARBA00023293"/>
    </source>
</evidence>
<evidence type="ECO:0000256" key="2">
    <source>
        <dbReference type="ARBA" id="ARBA00012202"/>
    </source>
</evidence>
<keyword evidence="6" id="KW-0456">Lyase</keyword>
<sequence>MYGHLNVIIKKFVTESKKCSFSTDFNDKEIYSDEDTTKLLEETTNVLGFKREALMVLLGEFYFDYIRKLGHDELLRNLGATFKDFLENLDYVHTYMMSEYPEMNSPSFRLEEDEKNEKLYLHYYSFRKGFHPLVIGILKSVSRVYYKQDLLFELISIENETVCKKAGSTQREHVVLCITTVKVEQKPSEPPPTFVAQTRKHGEKQILKQHVDEVAIKIDKIRREQGEHALPVNKARAAKAKWKSLARMTMLSGDFTPAFPTNLALDPSSFCSTFPYHMVFNKDMHVVHSGIKIQECMPGIRSLLARGDFYFDLLHPPQVDFTFVNIKKFINTPFVVRCKKAKMKKDWGFRPLLILRGQMVPLKDENFVIYLCSPFVRSLRDLECRRMHLADIPIHDVTRDMLWMELIARYKFGNLQDTPPPPVEYPEGDQQPPIKEQDDKMIMREVLVAPAIVGSTGINENHLAAEMARLRNGWDTEKKRNADLYRTFLPPKCLAQWESGQNLEAGYYDSTTVLFSDVVCFSDIMARCKANDIVNLLTKLHCKFREACEVHETFRVETIGDAYMVVCGVPEPLQSHAERICNTSLAMMHIAKELSSPYDYGDKSKSVKIRIGINSGPVTSGVIGDRVPRFTVMGDTVNLASRMESHGLPNKIQLSPSTYNLIKEKGFRIEKRGDIAVRGVKKRITTHWLMANDNVGLADVLGRRVKPRLTGGVEVTFINEGKHEHPPNTANSITTPGSADSYDLIPMRYSDNPRYPLKPGANVRPTDLPRARSMSTPRPRSGSGSSTPRIGTPKTNRVTPHK</sequence>
<evidence type="ECO:0000259" key="9">
    <source>
        <dbReference type="PROSITE" id="PS50125"/>
    </source>
</evidence>
<dbReference type="InterPro" id="IPR001054">
    <property type="entry name" value="A/G_cyclase"/>
</dbReference>
<evidence type="ECO:0000256" key="8">
    <source>
        <dbReference type="SAM" id="MobiDB-lite"/>
    </source>
</evidence>
<feature type="compositionally biased region" description="Low complexity" evidence="8">
    <location>
        <begin position="772"/>
        <end position="793"/>
    </location>
</feature>
<evidence type="ECO:0000256" key="5">
    <source>
        <dbReference type="ARBA" id="ARBA00023134"/>
    </source>
</evidence>
<keyword evidence="4" id="KW-0547">Nucleotide-binding</keyword>
<dbReference type="PROSITE" id="PS50125">
    <property type="entry name" value="GUANYLATE_CYCLASE_2"/>
    <property type="match status" value="1"/>
</dbReference>
<dbReference type="PANTHER" id="PTHR45655:SF13">
    <property type="entry name" value="SOLUBLE GUANYLATE CYCLASE GCY-32-RELATED"/>
    <property type="match status" value="1"/>
</dbReference>
<name>A0A7I8VKK0_9ANNE</name>
<dbReference type="GO" id="GO:0070482">
    <property type="term" value="P:response to oxygen levels"/>
    <property type="evidence" value="ECO:0007669"/>
    <property type="project" value="TreeGrafter"/>
</dbReference>
<dbReference type="Gene3D" id="3.90.1520.10">
    <property type="entry name" value="H-NOX domain"/>
    <property type="match status" value="1"/>
</dbReference>
<dbReference type="InterPro" id="IPR011644">
    <property type="entry name" value="Heme_NO-bd"/>
</dbReference>
<feature type="compositionally biased region" description="Polar residues" evidence="8">
    <location>
        <begin position="728"/>
        <end position="738"/>
    </location>
</feature>
<feature type="region of interest" description="Disordered" evidence="8">
    <location>
        <begin position="720"/>
        <end position="802"/>
    </location>
</feature>
<dbReference type="GO" id="GO:0008074">
    <property type="term" value="C:guanylate cyclase complex, soluble"/>
    <property type="evidence" value="ECO:0007669"/>
    <property type="project" value="TreeGrafter"/>
</dbReference>
<evidence type="ECO:0000313" key="11">
    <source>
        <dbReference type="Proteomes" id="UP000549394"/>
    </source>
</evidence>
<dbReference type="GO" id="GO:0019934">
    <property type="term" value="P:cGMP-mediated signaling"/>
    <property type="evidence" value="ECO:0007669"/>
    <property type="project" value="TreeGrafter"/>
</dbReference>
<evidence type="ECO:0000256" key="1">
    <source>
        <dbReference type="ARBA" id="ARBA00004496"/>
    </source>
</evidence>
<keyword evidence="7" id="KW-0141">cGMP biosynthesis</keyword>
<keyword evidence="5" id="KW-0342">GTP-binding</keyword>
<dbReference type="AlphaFoldDB" id="A0A7I8VKK0"/>
<dbReference type="SUPFAM" id="SSF111126">
    <property type="entry name" value="Ligand-binding domain in the NO signalling and Golgi transport"/>
    <property type="match status" value="1"/>
</dbReference>
<dbReference type="GO" id="GO:0020037">
    <property type="term" value="F:heme binding"/>
    <property type="evidence" value="ECO:0007669"/>
    <property type="project" value="InterPro"/>
</dbReference>
<dbReference type="InterPro" id="IPR024096">
    <property type="entry name" value="NO_sig/Golgi_transp_ligand-bd"/>
</dbReference>
<dbReference type="Gene3D" id="3.30.70.1230">
    <property type="entry name" value="Nucleotide cyclase"/>
    <property type="match status" value="1"/>
</dbReference>
<dbReference type="FunFam" id="3.30.450.260:FF:000002">
    <property type="entry name" value="guanylate cyclase soluble subunit alpha-2"/>
    <property type="match status" value="1"/>
</dbReference>
<evidence type="ECO:0000313" key="10">
    <source>
        <dbReference type="EMBL" id="CAD5116759.1"/>
    </source>
</evidence>
<dbReference type="SUPFAM" id="SSF55073">
    <property type="entry name" value="Nucleotide cyclase"/>
    <property type="match status" value="1"/>
</dbReference>
<dbReference type="OrthoDB" id="6284203at2759"/>
<dbReference type="SMART" id="SM00044">
    <property type="entry name" value="CYCc"/>
    <property type="match status" value="1"/>
</dbReference>
<organism evidence="10 11">
    <name type="scientific">Dimorphilus gyrociliatus</name>
    <dbReference type="NCBI Taxonomy" id="2664684"/>
    <lineage>
        <taxon>Eukaryota</taxon>
        <taxon>Metazoa</taxon>
        <taxon>Spiralia</taxon>
        <taxon>Lophotrochozoa</taxon>
        <taxon>Annelida</taxon>
        <taxon>Polychaeta</taxon>
        <taxon>Polychaeta incertae sedis</taxon>
        <taxon>Dinophilidae</taxon>
        <taxon>Dimorphilus</taxon>
    </lineage>
</organism>
<dbReference type="GO" id="GO:0004383">
    <property type="term" value="F:guanylate cyclase activity"/>
    <property type="evidence" value="ECO:0007669"/>
    <property type="project" value="UniProtKB-EC"/>
</dbReference>
<dbReference type="EMBL" id="CAJFCJ010000006">
    <property type="protein sequence ID" value="CAD5116759.1"/>
    <property type="molecule type" value="Genomic_DNA"/>
</dbReference>
<dbReference type="Pfam" id="PF07701">
    <property type="entry name" value="HNOBA"/>
    <property type="match status" value="1"/>
</dbReference>
<dbReference type="Gene3D" id="3.30.450.260">
    <property type="entry name" value="Haem NO binding associated domain"/>
    <property type="match status" value="1"/>
</dbReference>
<dbReference type="InterPro" id="IPR011645">
    <property type="entry name" value="HNOB_dom_associated"/>
</dbReference>
<dbReference type="Proteomes" id="UP000549394">
    <property type="component" value="Unassembled WGS sequence"/>
</dbReference>
<keyword evidence="3" id="KW-0963">Cytoplasm</keyword>
<dbReference type="Pfam" id="PF07700">
    <property type="entry name" value="HNOB"/>
    <property type="match status" value="1"/>
</dbReference>
<protein>
    <recommendedName>
        <fullName evidence="2">guanylate cyclase</fullName>
        <ecNumber evidence="2">4.6.1.2</ecNumber>
    </recommendedName>
</protein>
<dbReference type="CDD" id="cd07302">
    <property type="entry name" value="CHD"/>
    <property type="match status" value="1"/>
</dbReference>
<keyword evidence="11" id="KW-1185">Reference proteome</keyword>
<feature type="domain" description="Guanylate cyclase" evidence="9">
    <location>
        <begin position="512"/>
        <end position="644"/>
    </location>
</feature>
<evidence type="ECO:0000256" key="3">
    <source>
        <dbReference type="ARBA" id="ARBA00022490"/>
    </source>
</evidence>
<evidence type="ECO:0000256" key="6">
    <source>
        <dbReference type="ARBA" id="ARBA00023239"/>
    </source>
</evidence>
<dbReference type="EC" id="4.6.1.2" evidence="2"/>
<reference evidence="10 11" key="1">
    <citation type="submission" date="2020-08" db="EMBL/GenBank/DDBJ databases">
        <authorList>
            <person name="Hejnol A."/>
        </authorList>
    </citation>
    <scope>NUCLEOTIDE SEQUENCE [LARGE SCALE GENOMIC DNA]</scope>
</reference>
<dbReference type="GO" id="GO:0005525">
    <property type="term" value="F:GTP binding"/>
    <property type="evidence" value="ECO:0007669"/>
    <property type="project" value="UniProtKB-KW"/>
</dbReference>
<evidence type="ECO:0000256" key="4">
    <source>
        <dbReference type="ARBA" id="ARBA00022741"/>
    </source>
</evidence>
<dbReference type="InterPro" id="IPR038158">
    <property type="entry name" value="H-NOX_domain_sf"/>
</dbReference>
<gene>
    <name evidence="10" type="ORF">DGYR_LOCUS5353</name>
</gene>
<dbReference type="PANTHER" id="PTHR45655">
    <property type="entry name" value="GUANYLATE CYCLASE SOLUBLE SUBUNIT BETA-2"/>
    <property type="match status" value="1"/>
</dbReference>
<comment type="subcellular location">
    <subcellularLocation>
        <location evidence="1">Cytoplasm</location>
    </subcellularLocation>
</comment>
<proteinExistence type="predicted"/>
<dbReference type="Pfam" id="PF00211">
    <property type="entry name" value="Guanylate_cyc"/>
    <property type="match status" value="1"/>
</dbReference>
<comment type="caution">
    <text evidence="10">The sequence shown here is derived from an EMBL/GenBank/DDBJ whole genome shotgun (WGS) entry which is preliminary data.</text>
</comment>
<dbReference type="InterPro" id="IPR042463">
    <property type="entry name" value="HNOB_dom_associated_sf"/>
</dbReference>